<feature type="domain" description="FAD dependent oxidoreductase" evidence="3">
    <location>
        <begin position="5"/>
        <end position="340"/>
    </location>
</feature>
<organism evidence="4 5">
    <name type="scientific">Kineosporia corallincola</name>
    <dbReference type="NCBI Taxonomy" id="2835133"/>
    <lineage>
        <taxon>Bacteria</taxon>
        <taxon>Bacillati</taxon>
        <taxon>Actinomycetota</taxon>
        <taxon>Actinomycetes</taxon>
        <taxon>Kineosporiales</taxon>
        <taxon>Kineosporiaceae</taxon>
        <taxon>Kineosporia</taxon>
    </lineage>
</organism>
<dbReference type="Pfam" id="PF01266">
    <property type="entry name" value="DAO"/>
    <property type="match status" value="1"/>
</dbReference>
<dbReference type="PANTHER" id="PTHR13847">
    <property type="entry name" value="SARCOSINE DEHYDROGENASE-RELATED"/>
    <property type="match status" value="1"/>
</dbReference>
<comment type="caution">
    <text evidence="4">The sequence shown here is derived from an EMBL/GenBank/DDBJ whole genome shotgun (WGS) entry which is preliminary data.</text>
</comment>
<feature type="region of interest" description="Disordered" evidence="2">
    <location>
        <begin position="355"/>
        <end position="378"/>
    </location>
</feature>
<proteinExistence type="predicted"/>
<evidence type="ECO:0000313" key="4">
    <source>
        <dbReference type="EMBL" id="MBT0769452.1"/>
    </source>
</evidence>
<dbReference type="InterPro" id="IPR036188">
    <property type="entry name" value="FAD/NAD-bd_sf"/>
</dbReference>
<protein>
    <submittedName>
        <fullName evidence="4">FAD-binding oxidoreductase</fullName>
    </submittedName>
</protein>
<evidence type="ECO:0000259" key="3">
    <source>
        <dbReference type="Pfam" id="PF01266"/>
    </source>
</evidence>
<gene>
    <name evidence="4" type="ORF">KIH74_11010</name>
</gene>
<dbReference type="RefSeq" id="WP_214155754.1">
    <property type="nucleotide sequence ID" value="NZ_JAHBAY010000004.1"/>
</dbReference>
<dbReference type="Gene3D" id="3.30.9.10">
    <property type="entry name" value="D-Amino Acid Oxidase, subunit A, domain 2"/>
    <property type="match status" value="1"/>
</dbReference>
<evidence type="ECO:0000256" key="1">
    <source>
        <dbReference type="ARBA" id="ARBA00023002"/>
    </source>
</evidence>
<evidence type="ECO:0000313" key="5">
    <source>
        <dbReference type="Proteomes" id="UP001197247"/>
    </source>
</evidence>
<sequence>MSSTDVAIIGAGVIGTTLAAALVRRGRTVTLIEADRPGAGTSSNSYGWVNSHHKHPLEYHELNVQGVGAWRRLAEERPGVVAFTGHLEIAESQEHRRTLTGRTERLIGLGYPARWITAARARELTPVKMVDDALVALFEGEGHAFPARLIDELTREVGPVRRGTATAVEMQEDGVTVLLADGGEVDADVVVVCAGTGTEQLIASAGGALPLVPPRVDSPSFGYLADVRVPDHGVTALVTTDVLNLRPNGNGLLLVQALDLDGTAEPGVPAPAAVVREFGRRVAALLPGTSPRVVDVRVGHRVIPADGLSAAGPMAPGSRVWAVATHSGVTLAPWLAGVIAGELCGDEPDPRLAAFRPERFLMSSGNPDQAAPRVPGEQ</sequence>
<dbReference type="Gene3D" id="3.50.50.60">
    <property type="entry name" value="FAD/NAD(P)-binding domain"/>
    <property type="match status" value="1"/>
</dbReference>
<dbReference type="InterPro" id="IPR006076">
    <property type="entry name" value="FAD-dep_OxRdtase"/>
</dbReference>
<evidence type="ECO:0000256" key="2">
    <source>
        <dbReference type="SAM" id="MobiDB-lite"/>
    </source>
</evidence>
<name>A0ABS5TEE3_9ACTN</name>
<dbReference type="PANTHER" id="PTHR13847:SF289">
    <property type="entry name" value="GLYCINE OXIDASE"/>
    <property type="match status" value="1"/>
</dbReference>
<keyword evidence="5" id="KW-1185">Reference proteome</keyword>
<reference evidence="4 5" key="1">
    <citation type="submission" date="2021-05" db="EMBL/GenBank/DDBJ databases">
        <title>Kineosporia and Streptomyces sp. nov. two new marine actinobacteria isolated from Coral.</title>
        <authorList>
            <person name="Buangrab K."/>
            <person name="Sutthacheep M."/>
            <person name="Yeemin T."/>
            <person name="Harunari E."/>
            <person name="Igarashi Y."/>
            <person name="Kanchanasin P."/>
            <person name="Tanasupawat S."/>
            <person name="Phongsopitanun W."/>
        </authorList>
    </citation>
    <scope>NUCLEOTIDE SEQUENCE [LARGE SCALE GENOMIC DNA]</scope>
    <source>
        <strain evidence="4 5">J2-2</strain>
    </source>
</reference>
<dbReference type="Proteomes" id="UP001197247">
    <property type="component" value="Unassembled WGS sequence"/>
</dbReference>
<dbReference type="SUPFAM" id="SSF51905">
    <property type="entry name" value="FAD/NAD(P)-binding domain"/>
    <property type="match status" value="1"/>
</dbReference>
<accession>A0ABS5TEE3</accession>
<dbReference type="EMBL" id="JAHBAY010000004">
    <property type="protein sequence ID" value="MBT0769452.1"/>
    <property type="molecule type" value="Genomic_DNA"/>
</dbReference>
<keyword evidence="1" id="KW-0560">Oxidoreductase</keyword>